<dbReference type="AlphaFoldDB" id="A3GI82"/>
<protein>
    <submittedName>
        <fullName evidence="3">NUF1 protein (Spindle poly body spacer protein SPC110)</fullName>
    </submittedName>
</protein>
<dbReference type="Proteomes" id="UP000002258">
    <property type="component" value="Chromosome 1"/>
</dbReference>
<sequence>MDTIEKPELQPISGAFEESTGPTFSEENESLPDFGNIESNELENEKNSESPEPQENQKPQEQQSKLDREETIIRRLRDIPLDKLKEILTNQLDLEIRLKHHELKLSEAELSKIESQMIVLRKFFEIPNEVKIEGEPSEFTLKYFDILNKSLNVTYNDLKKQQSLVNVDSTAFGLFKPDYMGDKSDVFSGDLASGGHSYRTRSTTSSLRPTQTYTGASAPGNYSSVKFNQNLGCLYRRTDGIIVKLTCPDCQRSNFSSAQGFLNHSRIAHSKEYTSQDAAALKCGEIIPEVKQDAEGELSLSKLKEKGIDPNKNLNVNEIYFNGLSNSLNTVHNSAQSSSRKNSSPSSSNECAKAAEETSSICNEIARSVSVESLATSATPEAVPQQNSKNQAESELLKKLIKEGKMKKEDFEQFVSETRKPVANSHLFENEVEEENDSETSAVSTPAVTNSRTKMKRRQSRGGINISITRGDSGLEIEDVDEDDFDENTENKEPTDKKDTKRRRKS</sequence>
<reference evidence="3 4" key="1">
    <citation type="journal article" date="2007" name="Nat. Biotechnol.">
        <title>Genome sequence of the lignocellulose-bioconverting and xylose-fermenting yeast Pichia stipitis.</title>
        <authorList>
            <person name="Jeffries T.W."/>
            <person name="Grigoriev I.V."/>
            <person name="Grimwood J."/>
            <person name="Laplaza J.M."/>
            <person name="Aerts A."/>
            <person name="Salamov A."/>
            <person name="Schmutz J."/>
            <person name="Lindquist E."/>
            <person name="Dehal P."/>
            <person name="Shapiro H."/>
            <person name="Jin Y.S."/>
            <person name="Passoth V."/>
            <person name="Richardson P.M."/>
        </authorList>
    </citation>
    <scope>NUCLEOTIDE SEQUENCE [LARGE SCALE GENOMIC DNA]</scope>
    <source>
        <strain evidence="4">ATCC 58785 / CBS 6054 / NBRC 10063 / NRRL Y-11545</strain>
    </source>
</reference>
<accession>A3GI82</accession>
<dbReference type="OrthoDB" id="5355528at2759"/>
<dbReference type="KEGG" id="pic:PICST_29254"/>
<feature type="domain" description="AHC1-like C2H2 zinc-finger" evidence="2">
    <location>
        <begin position="232"/>
        <end position="318"/>
    </location>
</feature>
<dbReference type="RefSeq" id="XP_001387211.2">
    <property type="nucleotide sequence ID" value="XM_001387174.1"/>
</dbReference>
<evidence type="ECO:0000313" key="4">
    <source>
        <dbReference type="Proteomes" id="UP000002258"/>
    </source>
</evidence>
<feature type="compositionally biased region" description="Acidic residues" evidence="1">
    <location>
        <begin position="475"/>
        <end position="488"/>
    </location>
</feature>
<dbReference type="STRING" id="322104.A3GI82"/>
<feature type="region of interest" description="Disordered" evidence="1">
    <location>
        <begin position="1"/>
        <end position="67"/>
    </location>
</feature>
<evidence type="ECO:0000313" key="3">
    <source>
        <dbReference type="EMBL" id="EAZ63188.2"/>
    </source>
</evidence>
<feature type="compositionally biased region" description="Polar residues" evidence="1">
    <location>
        <begin position="442"/>
        <end position="452"/>
    </location>
</feature>
<dbReference type="Pfam" id="PF25909">
    <property type="entry name" value="zf-C2H2_AHC1"/>
    <property type="match status" value="1"/>
</dbReference>
<dbReference type="EMBL" id="AAVQ01000002">
    <property type="protein sequence ID" value="EAZ63188.2"/>
    <property type="molecule type" value="Genomic_DNA"/>
</dbReference>
<dbReference type="eggNOG" id="ENOG502S5YH">
    <property type="taxonomic scope" value="Eukaryota"/>
</dbReference>
<feature type="region of interest" description="Disordered" evidence="1">
    <location>
        <begin position="431"/>
        <end position="506"/>
    </location>
</feature>
<dbReference type="HOGENOM" id="CLU_050071_0_0_1"/>
<dbReference type="InParanoid" id="A3GI82"/>
<gene>
    <name evidence="3" type="primary">NUF1</name>
    <name evidence="3" type="ORF">PICST_29254</name>
</gene>
<comment type="caution">
    <text evidence="3">The sequence shown here is derived from an EMBL/GenBank/DDBJ whole genome shotgun (WGS) entry which is preliminary data.</text>
</comment>
<organism evidence="3 4">
    <name type="scientific">Scheffersomyces stipitis (strain ATCC 58785 / CBS 6054 / NBRC 10063 / NRRL Y-11545)</name>
    <name type="common">Yeast</name>
    <name type="synonym">Pichia stipitis</name>
    <dbReference type="NCBI Taxonomy" id="322104"/>
    <lineage>
        <taxon>Eukaryota</taxon>
        <taxon>Fungi</taxon>
        <taxon>Dikarya</taxon>
        <taxon>Ascomycota</taxon>
        <taxon>Saccharomycotina</taxon>
        <taxon>Pichiomycetes</taxon>
        <taxon>Debaryomycetaceae</taxon>
        <taxon>Scheffersomyces</taxon>
    </lineage>
</organism>
<evidence type="ECO:0000259" key="2">
    <source>
        <dbReference type="Pfam" id="PF25909"/>
    </source>
</evidence>
<name>A3GI82_PICST</name>
<proteinExistence type="predicted"/>
<feature type="compositionally biased region" description="Low complexity" evidence="1">
    <location>
        <begin position="50"/>
        <end position="63"/>
    </location>
</feature>
<feature type="compositionally biased region" description="Low complexity" evidence="1">
    <location>
        <begin position="333"/>
        <end position="349"/>
    </location>
</feature>
<dbReference type="OMA" id="GKCEAQM"/>
<dbReference type="GeneID" id="4851981"/>
<dbReference type="InterPro" id="IPR058706">
    <property type="entry name" value="zf-C2H2_AHC1-like"/>
</dbReference>
<feature type="compositionally biased region" description="Basic and acidic residues" evidence="1">
    <location>
        <begin position="489"/>
        <end position="499"/>
    </location>
</feature>
<evidence type="ECO:0000256" key="1">
    <source>
        <dbReference type="SAM" id="MobiDB-lite"/>
    </source>
</evidence>
<feature type="region of interest" description="Disordered" evidence="1">
    <location>
        <begin position="331"/>
        <end position="352"/>
    </location>
</feature>
<keyword evidence="4" id="KW-1185">Reference proteome</keyword>